<dbReference type="Proteomes" id="UP001165378">
    <property type="component" value="Unassembled WGS sequence"/>
</dbReference>
<keyword evidence="3" id="KW-1185">Reference proteome</keyword>
<sequence length="61" mass="6375">MSIEKAVWRKSSYSGGAANECVEVAGLGNGAGVRDSKDPGRGHLQLTAAAWRALAMELKVC</sequence>
<protein>
    <submittedName>
        <fullName evidence="2">DUF397 domain-containing protein</fullName>
    </submittedName>
</protein>
<dbReference type="AlphaFoldDB" id="A0AA41U3X2"/>
<organism evidence="2 3">
    <name type="scientific">Yinghuangia soli</name>
    <dbReference type="NCBI Taxonomy" id="2908204"/>
    <lineage>
        <taxon>Bacteria</taxon>
        <taxon>Bacillati</taxon>
        <taxon>Actinomycetota</taxon>
        <taxon>Actinomycetes</taxon>
        <taxon>Kitasatosporales</taxon>
        <taxon>Streptomycetaceae</taxon>
        <taxon>Yinghuangia</taxon>
    </lineage>
</organism>
<dbReference type="EMBL" id="JAKFHA010000045">
    <property type="protein sequence ID" value="MCF2533173.1"/>
    <property type="molecule type" value="Genomic_DNA"/>
</dbReference>
<gene>
    <name evidence="2" type="ORF">LZ495_38980</name>
</gene>
<evidence type="ECO:0000313" key="2">
    <source>
        <dbReference type="EMBL" id="MCF2533173.1"/>
    </source>
</evidence>
<reference evidence="2" key="1">
    <citation type="submission" date="2022-01" db="EMBL/GenBank/DDBJ databases">
        <title>Genome-Based Taxonomic Classification of the Phylum Actinobacteria.</title>
        <authorList>
            <person name="Gao Y."/>
        </authorList>
    </citation>
    <scope>NUCLEOTIDE SEQUENCE</scope>
    <source>
        <strain evidence="2">KLBMP 8922</strain>
    </source>
</reference>
<name>A0AA41U3X2_9ACTN</name>
<dbReference type="Pfam" id="PF04149">
    <property type="entry name" value="DUF397"/>
    <property type="match status" value="1"/>
</dbReference>
<evidence type="ECO:0000313" key="3">
    <source>
        <dbReference type="Proteomes" id="UP001165378"/>
    </source>
</evidence>
<proteinExistence type="predicted"/>
<comment type="caution">
    <text evidence="2">The sequence shown here is derived from an EMBL/GenBank/DDBJ whole genome shotgun (WGS) entry which is preliminary data.</text>
</comment>
<feature type="domain" description="DUF397" evidence="1">
    <location>
        <begin position="6"/>
        <end position="57"/>
    </location>
</feature>
<dbReference type="RefSeq" id="WP_235057950.1">
    <property type="nucleotide sequence ID" value="NZ_JAKFHA010000045.1"/>
</dbReference>
<dbReference type="InterPro" id="IPR007278">
    <property type="entry name" value="DUF397"/>
</dbReference>
<accession>A0AA41U3X2</accession>
<evidence type="ECO:0000259" key="1">
    <source>
        <dbReference type="Pfam" id="PF04149"/>
    </source>
</evidence>